<feature type="non-terminal residue" evidence="1">
    <location>
        <position position="120"/>
    </location>
</feature>
<dbReference type="Gene3D" id="3.40.50.300">
    <property type="entry name" value="P-loop containing nucleotide triphosphate hydrolases"/>
    <property type="match status" value="1"/>
</dbReference>
<reference evidence="1" key="1">
    <citation type="journal article" date="2014" name="Nat. Commun.">
        <title>The rainbow trout genome provides novel insights into evolution after whole-genome duplication in vertebrates.</title>
        <authorList>
            <person name="Berthelot C."/>
            <person name="Brunet F."/>
            <person name="Chalopin D."/>
            <person name="Juanchich A."/>
            <person name="Bernard M."/>
            <person name="Noel B."/>
            <person name="Bento P."/>
            <person name="Da Silva C."/>
            <person name="Labadie K."/>
            <person name="Alberti A."/>
            <person name="Aury J.M."/>
            <person name="Louis A."/>
            <person name="Dehais P."/>
            <person name="Bardou P."/>
            <person name="Montfort J."/>
            <person name="Klopp C."/>
            <person name="Cabau C."/>
            <person name="Gaspin C."/>
            <person name="Thorgaard G.H."/>
            <person name="Boussaha M."/>
            <person name="Quillet E."/>
            <person name="Guyomard R."/>
            <person name="Galiana D."/>
            <person name="Bobe J."/>
            <person name="Volff J.N."/>
            <person name="Genet C."/>
            <person name="Wincker P."/>
            <person name="Jaillon O."/>
            <person name="Roest Crollius H."/>
            <person name="Guiguen Y."/>
        </authorList>
    </citation>
    <scope>NUCLEOTIDE SEQUENCE [LARGE SCALE GENOMIC DNA]</scope>
</reference>
<dbReference type="GO" id="GO:0140359">
    <property type="term" value="F:ABC-type transporter activity"/>
    <property type="evidence" value="ECO:0007669"/>
    <property type="project" value="InterPro"/>
</dbReference>
<protein>
    <recommendedName>
        <fullName evidence="3">ATPase AAA-type core domain-containing protein</fullName>
    </recommendedName>
</protein>
<name>A0A060ZNE6_ONCMY</name>
<dbReference type="STRING" id="8022.A0A060ZNE6"/>
<dbReference type="PaxDb" id="8022-A0A060ZNE6"/>
<organism evidence="1 2">
    <name type="scientific">Oncorhynchus mykiss</name>
    <name type="common">Rainbow trout</name>
    <name type="synonym">Salmo gairdneri</name>
    <dbReference type="NCBI Taxonomy" id="8022"/>
    <lineage>
        <taxon>Eukaryota</taxon>
        <taxon>Metazoa</taxon>
        <taxon>Chordata</taxon>
        <taxon>Craniata</taxon>
        <taxon>Vertebrata</taxon>
        <taxon>Euteleostomi</taxon>
        <taxon>Actinopterygii</taxon>
        <taxon>Neopterygii</taxon>
        <taxon>Teleostei</taxon>
        <taxon>Protacanthopterygii</taxon>
        <taxon>Salmoniformes</taxon>
        <taxon>Salmonidae</taxon>
        <taxon>Salmoninae</taxon>
        <taxon>Oncorhynchus</taxon>
    </lineage>
</organism>
<evidence type="ECO:0008006" key="3">
    <source>
        <dbReference type="Google" id="ProtNLM"/>
    </source>
</evidence>
<proteinExistence type="predicted"/>
<accession>A0A060ZNE6</accession>
<dbReference type="PANTHER" id="PTHR19229">
    <property type="entry name" value="ATP-BINDING CASSETTE TRANSPORTER SUBFAMILY A ABCA"/>
    <property type="match status" value="1"/>
</dbReference>
<dbReference type="GO" id="GO:0016020">
    <property type="term" value="C:membrane"/>
    <property type="evidence" value="ECO:0007669"/>
    <property type="project" value="InterPro"/>
</dbReference>
<evidence type="ECO:0000313" key="1">
    <source>
        <dbReference type="EMBL" id="CDR04926.1"/>
    </source>
</evidence>
<reference evidence="1" key="2">
    <citation type="submission" date="2014-03" db="EMBL/GenBank/DDBJ databases">
        <authorList>
            <person name="Genoscope - CEA"/>
        </authorList>
    </citation>
    <scope>NUCLEOTIDE SEQUENCE</scope>
</reference>
<dbReference type="InterPro" id="IPR027417">
    <property type="entry name" value="P-loop_NTPase"/>
</dbReference>
<dbReference type="InterPro" id="IPR026082">
    <property type="entry name" value="ABCA"/>
</dbReference>
<dbReference type="Proteomes" id="UP000193380">
    <property type="component" value="Unassembled WGS sequence"/>
</dbReference>
<evidence type="ECO:0000313" key="2">
    <source>
        <dbReference type="Proteomes" id="UP000193380"/>
    </source>
</evidence>
<dbReference type="SUPFAM" id="SSF52540">
    <property type="entry name" value="P-loop containing nucleoside triphosphate hydrolases"/>
    <property type="match status" value="1"/>
</dbReference>
<gene>
    <name evidence="1" type="ORF">GSONMT00055670001</name>
</gene>
<sequence>MKRKLSIGIGLIGDSKVVMLDEPTSGMDPSARRATWDLLQGEKRGRTILLTTHFMDEADLLGDRIVIMAGGELQCCGSPLFLKNKYGERREGEKEEWVERVKVWEREERRRRRREKWVER</sequence>
<dbReference type="AlphaFoldDB" id="A0A060ZNE6"/>
<dbReference type="EMBL" id="FR967341">
    <property type="protein sequence ID" value="CDR04926.1"/>
    <property type="molecule type" value="Genomic_DNA"/>
</dbReference>
<dbReference type="GO" id="GO:0005319">
    <property type="term" value="F:lipid transporter activity"/>
    <property type="evidence" value="ECO:0007669"/>
    <property type="project" value="TreeGrafter"/>
</dbReference>
<dbReference type="PANTHER" id="PTHR19229:SF267">
    <property type="entry name" value="ABC TRANSPORTER A FAMILY MEMBER 1"/>
    <property type="match status" value="1"/>
</dbReference>